<comment type="caution">
    <text evidence="10">The sequence shown here is derived from an EMBL/GenBank/DDBJ whole genome shotgun (WGS) entry which is preliminary data.</text>
</comment>
<evidence type="ECO:0000256" key="3">
    <source>
        <dbReference type="ARBA" id="ARBA00023015"/>
    </source>
</evidence>
<evidence type="ECO:0000256" key="4">
    <source>
        <dbReference type="ARBA" id="ARBA00023027"/>
    </source>
</evidence>
<dbReference type="InterPro" id="IPR036291">
    <property type="entry name" value="NAD(P)-bd_dom_sf"/>
</dbReference>
<dbReference type="Proteomes" id="UP000824175">
    <property type="component" value="Unassembled WGS sequence"/>
</dbReference>
<comment type="similarity">
    <text evidence="7">Belongs to the transcriptional regulatory Rex family.</text>
</comment>
<organism evidence="10 11">
    <name type="scientific">Candidatus Fimiplasma intestinipullorum</name>
    <dbReference type="NCBI Taxonomy" id="2840825"/>
    <lineage>
        <taxon>Bacteria</taxon>
        <taxon>Bacillati</taxon>
        <taxon>Bacillota</taxon>
        <taxon>Clostridia</taxon>
        <taxon>Eubacteriales</taxon>
        <taxon>Candidatus Fimiplasma</taxon>
    </lineage>
</organism>
<dbReference type="SUPFAM" id="SSF51735">
    <property type="entry name" value="NAD(P)-binding Rossmann-fold domains"/>
    <property type="match status" value="1"/>
</dbReference>
<dbReference type="HAMAP" id="MF_01131">
    <property type="entry name" value="Rex"/>
    <property type="match status" value="1"/>
</dbReference>
<accession>A0A9D1HRE9</accession>
<dbReference type="GO" id="GO:0003700">
    <property type="term" value="F:DNA-binding transcription factor activity"/>
    <property type="evidence" value="ECO:0007669"/>
    <property type="project" value="UniProtKB-UniRule"/>
</dbReference>
<keyword evidence="6 7" id="KW-0804">Transcription</keyword>
<dbReference type="InterPro" id="IPR036388">
    <property type="entry name" value="WH-like_DNA-bd_sf"/>
</dbReference>
<dbReference type="GO" id="GO:0003677">
    <property type="term" value="F:DNA binding"/>
    <property type="evidence" value="ECO:0007669"/>
    <property type="project" value="UniProtKB-UniRule"/>
</dbReference>
<dbReference type="GO" id="GO:0051775">
    <property type="term" value="P:response to redox state"/>
    <property type="evidence" value="ECO:0007669"/>
    <property type="project" value="InterPro"/>
</dbReference>
<dbReference type="Pfam" id="PF06971">
    <property type="entry name" value="Put_DNA-bind_N"/>
    <property type="match status" value="1"/>
</dbReference>
<keyword evidence="5 7" id="KW-0238">DNA-binding</keyword>
<dbReference type="PANTHER" id="PTHR35786">
    <property type="entry name" value="REDOX-SENSING TRANSCRIPTIONAL REPRESSOR REX"/>
    <property type="match status" value="1"/>
</dbReference>
<keyword evidence="4 7" id="KW-0520">NAD</keyword>
<reference evidence="10" key="1">
    <citation type="submission" date="2020-10" db="EMBL/GenBank/DDBJ databases">
        <authorList>
            <person name="Gilroy R."/>
        </authorList>
    </citation>
    <scope>NUCLEOTIDE SEQUENCE</scope>
    <source>
        <strain evidence="10">CHK195-11698</strain>
    </source>
</reference>
<evidence type="ECO:0000256" key="1">
    <source>
        <dbReference type="ARBA" id="ARBA00022490"/>
    </source>
</evidence>
<dbReference type="EMBL" id="DVMJ01000073">
    <property type="protein sequence ID" value="HIU14134.1"/>
    <property type="molecule type" value="Genomic_DNA"/>
</dbReference>
<evidence type="ECO:0000313" key="11">
    <source>
        <dbReference type="Proteomes" id="UP000824175"/>
    </source>
</evidence>
<keyword evidence="1 7" id="KW-0963">Cytoplasm</keyword>
<dbReference type="Gene3D" id="1.10.10.10">
    <property type="entry name" value="Winged helix-like DNA-binding domain superfamily/Winged helix DNA-binding domain"/>
    <property type="match status" value="1"/>
</dbReference>
<dbReference type="InterPro" id="IPR022876">
    <property type="entry name" value="Tscrpt_rep_Rex"/>
</dbReference>
<feature type="DNA-binding region" description="H-T-H motif" evidence="7">
    <location>
        <begin position="20"/>
        <end position="59"/>
    </location>
</feature>
<dbReference type="NCBIfam" id="NF003995">
    <property type="entry name" value="PRK05472.2-4"/>
    <property type="match status" value="1"/>
</dbReference>
<keyword evidence="3 7" id="KW-0805">Transcription regulation</keyword>
<evidence type="ECO:0000259" key="9">
    <source>
        <dbReference type="Pfam" id="PF06971"/>
    </source>
</evidence>
<evidence type="ECO:0000313" key="10">
    <source>
        <dbReference type="EMBL" id="HIU14134.1"/>
    </source>
</evidence>
<protein>
    <recommendedName>
        <fullName evidence="7">Redox-sensing transcriptional repressor Rex</fullName>
    </recommendedName>
</protein>
<dbReference type="Gene3D" id="3.40.50.720">
    <property type="entry name" value="NAD(P)-binding Rossmann-like Domain"/>
    <property type="match status" value="1"/>
</dbReference>
<comment type="function">
    <text evidence="7">Modulates transcription in response to changes in cellular NADH/NAD(+) redox state.</text>
</comment>
<feature type="domain" description="CoA-binding" evidence="8">
    <location>
        <begin position="92"/>
        <end position="181"/>
    </location>
</feature>
<dbReference type="GO" id="GO:0005737">
    <property type="term" value="C:cytoplasm"/>
    <property type="evidence" value="ECO:0007669"/>
    <property type="project" value="UniProtKB-SubCell"/>
</dbReference>
<evidence type="ECO:0000256" key="5">
    <source>
        <dbReference type="ARBA" id="ARBA00023125"/>
    </source>
</evidence>
<dbReference type="InterPro" id="IPR009718">
    <property type="entry name" value="Rex_DNA-bd_C_dom"/>
</dbReference>
<sequence length="217" mass="24765">MEKEKKKVKISKATMARYPIYLKALRKMQHQGKETFLSSELYEATGIQDTTIRRDFTYLSSDENLGRRGKGYDVKHLIDIFNEVLGLGLDEPIILIGLGNLGSAILKYNRWHYTVGQIVCGFDKDPNKEGERYGVKMYNIDELENRFPEGCSIAILAISEDVQETVDRLMDLGIRGIVDFTHEHFTVRPGVEVQTVDVVVAIQELVIKMHVNDENKD</sequence>
<gene>
    <name evidence="7" type="primary">rex</name>
    <name evidence="10" type="ORF">IAD15_08710</name>
</gene>
<dbReference type="Pfam" id="PF02629">
    <property type="entry name" value="CoA_binding"/>
    <property type="match status" value="1"/>
</dbReference>
<feature type="binding site" evidence="7">
    <location>
        <begin position="97"/>
        <end position="102"/>
    </location>
    <ligand>
        <name>NAD(+)</name>
        <dbReference type="ChEBI" id="CHEBI:57540"/>
    </ligand>
</feature>
<dbReference type="SUPFAM" id="SSF46785">
    <property type="entry name" value="Winged helix' DNA-binding domain"/>
    <property type="match status" value="1"/>
</dbReference>
<dbReference type="PANTHER" id="PTHR35786:SF1">
    <property type="entry name" value="REDOX-SENSING TRANSCRIPTIONAL REPRESSOR REX 1"/>
    <property type="match status" value="1"/>
</dbReference>
<feature type="domain" description="Rex DNA-binding C-terminal" evidence="9">
    <location>
        <begin position="9"/>
        <end position="56"/>
    </location>
</feature>
<dbReference type="InterPro" id="IPR003781">
    <property type="entry name" value="CoA-bd"/>
</dbReference>
<name>A0A9D1HRE9_9FIRM</name>
<reference evidence="10" key="2">
    <citation type="journal article" date="2021" name="PeerJ">
        <title>Extensive microbial diversity within the chicken gut microbiome revealed by metagenomics and culture.</title>
        <authorList>
            <person name="Gilroy R."/>
            <person name="Ravi A."/>
            <person name="Getino M."/>
            <person name="Pursley I."/>
            <person name="Horton D.L."/>
            <person name="Alikhan N.F."/>
            <person name="Baker D."/>
            <person name="Gharbi K."/>
            <person name="Hall N."/>
            <person name="Watson M."/>
            <person name="Adriaenssens E.M."/>
            <person name="Foster-Nyarko E."/>
            <person name="Jarju S."/>
            <person name="Secka A."/>
            <person name="Antonio M."/>
            <person name="Oren A."/>
            <person name="Chaudhuri R.R."/>
            <person name="La Ragione R."/>
            <person name="Hildebrand F."/>
            <person name="Pallen M.J."/>
        </authorList>
    </citation>
    <scope>NUCLEOTIDE SEQUENCE</scope>
    <source>
        <strain evidence="10">CHK195-11698</strain>
    </source>
</reference>
<evidence type="ECO:0000256" key="6">
    <source>
        <dbReference type="ARBA" id="ARBA00023163"/>
    </source>
</evidence>
<evidence type="ECO:0000256" key="2">
    <source>
        <dbReference type="ARBA" id="ARBA00022491"/>
    </source>
</evidence>
<evidence type="ECO:0000256" key="7">
    <source>
        <dbReference type="HAMAP-Rule" id="MF_01131"/>
    </source>
</evidence>
<evidence type="ECO:0000259" key="8">
    <source>
        <dbReference type="Pfam" id="PF02629"/>
    </source>
</evidence>
<dbReference type="AlphaFoldDB" id="A0A9D1HRE9"/>
<proteinExistence type="inferred from homology"/>
<keyword evidence="2 7" id="KW-0678">Repressor</keyword>
<comment type="subcellular location">
    <subcellularLocation>
        <location evidence="7">Cytoplasm</location>
    </subcellularLocation>
</comment>
<comment type="subunit">
    <text evidence="7">Homodimer.</text>
</comment>
<dbReference type="GO" id="GO:0045892">
    <property type="term" value="P:negative regulation of DNA-templated transcription"/>
    <property type="evidence" value="ECO:0007669"/>
    <property type="project" value="InterPro"/>
</dbReference>
<dbReference type="InterPro" id="IPR036390">
    <property type="entry name" value="WH_DNA-bd_sf"/>
</dbReference>